<feature type="binding site" evidence="1">
    <location>
        <position position="547"/>
    </location>
    <ligand>
        <name>Zn(2+)</name>
        <dbReference type="ChEBI" id="CHEBI:29105"/>
        <note>catalytic</note>
    </ligand>
</feature>
<dbReference type="Pfam" id="PF00188">
    <property type="entry name" value="CAP"/>
    <property type="match status" value="2"/>
</dbReference>
<dbReference type="CDD" id="cd04280">
    <property type="entry name" value="ZnMc_astacin_like"/>
    <property type="match status" value="2"/>
</dbReference>
<evidence type="ECO:0000256" key="1">
    <source>
        <dbReference type="PROSITE-ProRule" id="PRU01211"/>
    </source>
</evidence>
<dbReference type="CDD" id="cd05382">
    <property type="entry name" value="CAP_GAPR1-like"/>
    <property type="match status" value="2"/>
</dbReference>
<comment type="caution">
    <text evidence="1">Lacks conserved residue(s) required for the propagation of feature annotation.</text>
</comment>
<keyword evidence="1 2" id="KW-0479">Metal-binding</keyword>
<dbReference type="InterPro" id="IPR035940">
    <property type="entry name" value="CAP_sf"/>
</dbReference>
<feature type="binding site" evidence="1">
    <location>
        <position position="130"/>
    </location>
    <ligand>
        <name>Zn(2+)</name>
        <dbReference type="ChEBI" id="CHEBI:29105"/>
        <note>catalytic</note>
    </ligand>
</feature>
<protein>
    <recommendedName>
        <fullName evidence="2">Metalloendopeptidase</fullName>
        <ecNumber evidence="2">3.4.24.-</ecNumber>
    </recommendedName>
</protein>
<dbReference type="PRINTS" id="PR00480">
    <property type="entry name" value="ASTACIN"/>
</dbReference>
<feature type="domain" description="Peptidase M12A" evidence="4">
    <location>
        <begin position="31"/>
        <end position="216"/>
    </location>
</feature>
<dbReference type="Pfam" id="PF01400">
    <property type="entry name" value="Astacin"/>
    <property type="match status" value="2"/>
</dbReference>
<dbReference type="InterPro" id="IPR014044">
    <property type="entry name" value="CAP_dom"/>
</dbReference>
<feature type="active site" evidence="1">
    <location>
        <position position="538"/>
    </location>
</feature>
<dbReference type="InterPro" id="IPR034035">
    <property type="entry name" value="Astacin-like_dom"/>
</dbReference>
<dbReference type="SMART" id="SM00235">
    <property type="entry name" value="ZnMc"/>
    <property type="match status" value="2"/>
</dbReference>
<keyword evidence="1 2" id="KW-0378">Hydrolase</keyword>
<feature type="binding site" evidence="1">
    <location>
        <position position="126"/>
    </location>
    <ligand>
        <name>Zn(2+)</name>
        <dbReference type="ChEBI" id="CHEBI:29105"/>
        <note>catalytic</note>
    </ligand>
</feature>
<evidence type="ECO:0000256" key="3">
    <source>
        <dbReference type="SAM" id="MobiDB-lite"/>
    </source>
</evidence>
<dbReference type="SUPFAM" id="SSF55797">
    <property type="entry name" value="PR-1-like"/>
    <property type="match status" value="2"/>
</dbReference>
<dbReference type="InterPro" id="IPR001506">
    <property type="entry name" value="Peptidase_M12A"/>
</dbReference>
<dbReference type="Proteomes" id="UP001159405">
    <property type="component" value="Unassembled WGS sequence"/>
</dbReference>
<feature type="binding site" evidence="1">
    <location>
        <position position="136"/>
    </location>
    <ligand>
        <name>Zn(2+)</name>
        <dbReference type="ChEBI" id="CHEBI:29105"/>
        <note>catalytic</note>
    </ligand>
</feature>
<dbReference type="PANTHER" id="PTHR10127:SF861">
    <property type="entry name" value="DORSAL-VENTRAL PATTERNING PROTEIN TOLLOID-RELATED"/>
    <property type="match status" value="1"/>
</dbReference>
<proteinExistence type="predicted"/>
<comment type="caution">
    <text evidence="5">The sequence shown here is derived from an EMBL/GenBank/DDBJ whole genome shotgun (WGS) entry which is preliminary data.</text>
</comment>
<reference evidence="5 6" key="1">
    <citation type="submission" date="2022-05" db="EMBL/GenBank/DDBJ databases">
        <authorList>
            <consortium name="Genoscope - CEA"/>
            <person name="William W."/>
        </authorList>
    </citation>
    <scope>NUCLEOTIDE SEQUENCE [LARGE SCALE GENOMIC DNA]</scope>
</reference>
<feature type="binding site" evidence="1">
    <location>
        <position position="541"/>
    </location>
    <ligand>
        <name>Zn(2+)</name>
        <dbReference type="ChEBI" id="CHEBI:29105"/>
        <note>catalytic</note>
    </ligand>
</feature>
<keyword evidence="6" id="KW-1185">Reference proteome</keyword>
<feature type="domain" description="Peptidase M12A" evidence="4">
    <location>
        <begin position="441"/>
        <end position="641"/>
    </location>
</feature>
<feature type="region of interest" description="Disordered" evidence="3">
    <location>
        <begin position="253"/>
        <end position="330"/>
    </location>
</feature>
<evidence type="ECO:0000256" key="2">
    <source>
        <dbReference type="RuleBase" id="RU361183"/>
    </source>
</evidence>
<dbReference type="PROSITE" id="PS51864">
    <property type="entry name" value="ASTACIN"/>
    <property type="match status" value="2"/>
</dbReference>
<dbReference type="Gene3D" id="3.40.33.10">
    <property type="entry name" value="CAP"/>
    <property type="match status" value="2"/>
</dbReference>
<keyword evidence="1 2" id="KW-0862">Zinc</keyword>
<name>A0ABN8NQ65_9CNID</name>
<evidence type="ECO:0000313" key="6">
    <source>
        <dbReference type="Proteomes" id="UP001159405"/>
    </source>
</evidence>
<dbReference type="SUPFAM" id="SSF55486">
    <property type="entry name" value="Metalloproteases ('zincins'), catalytic domain"/>
    <property type="match status" value="2"/>
</dbReference>
<dbReference type="InterPro" id="IPR018244">
    <property type="entry name" value="Allrgn_V5/Tpx1_CS"/>
</dbReference>
<dbReference type="InterPro" id="IPR006026">
    <property type="entry name" value="Peptidase_Metallo"/>
</dbReference>
<organism evidence="5 6">
    <name type="scientific">Porites lobata</name>
    <dbReference type="NCBI Taxonomy" id="104759"/>
    <lineage>
        <taxon>Eukaryota</taxon>
        <taxon>Metazoa</taxon>
        <taxon>Cnidaria</taxon>
        <taxon>Anthozoa</taxon>
        <taxon>Hexacorallia</taxon>
        <taxon>Scleractinia</taxon>
        <taxon>Fungiina</taxon>
        <taxon>Poritidae</taxon>
        <taxon>Porites</taxon>
    </lineage>
</organism>
<dbReference type="EC" id="3.4.24.-" evidence="2"/>
<dbReference type="InterPro" id="IPR024079">
    <property type="entry name" value="MetalloPept_cat_dom_sf"/>
</dbReference>
<dbReference type="PROSITE" id="PS01009">
    <property type="entry name" value="CRISP_1"/>
    <property type="match status" value="2"/>
</dbReference>
<feature type="compositionally biased region" description="Basic and acidic residues" evidence="3">
    <location>
        <begin position="310"/>
        <end position="329"/>
    </location>
</feature>
<feature type="active site" evidence="1">
    <location>
        <position position="127"/>
    </location>
</feature>
<gene>
    <name evidence="5" type="ORF">PLOB_00025578</name>
</gene>
<evidence type="ECO:0000259" key="4">
    <source>
        <dbReference type="PROSITE" id="PS51864"/>
    </source>
</evidence>
<sequence length="1049" mass="118972">MGKDYFEGDILLTQQQMDFIQASRDELQSRDLLKDTRKLWSTAIVPYVIAEDLSPTSKGFIRSAMKEWSSKTCLRFRNKTEADDDYVEFVYEGGCSSYVGRIGGRQTISVGSSDFSVVCRHGNIVHEVAHSLGFFHEHSRTDRDDFVKILWDNIESGKSLGVPYDYGSVMHYGEFFFTKDQGLRTIQPLQSGASIGQRIGLSKLDALQGNLLYNCKGPAGFYNTTTRPNEGSSDQGLWNGRPFREKGVKVLRKSKVQEHKHTHLQPKEKQGSSTKKESLVHKTKRKGSLLHTMVKGTKKTKQFTSSVKSEPSDAKIKQEQGKSRSELLTEKQIQPELKKVYSGDDADILEGDDEEDDDVFYSRGVSSPAVAPETPNQLATDRATLAQEEEDAVQQQDNDDIGEENLGKNFFEGDMMLTPEQESFLDNIKNKVVTQEGAKRALIKDKMYLWPKAKVYYDFHKGVDRIGRRRARAAMRHWQKHTCLKFKRVKNSPENFAYIKFVFEGGCASRVGRGGDKEQKLTIGSPALRCKVGNIIHELGHAIGFFHEHSRPDRNTYVRVLKKNILPGYERNFYRFGRKWIDSKDVPYDYGSIMHYNRAFFSRFPVMLDTIIPLKRDAEIGQRKALSRFDILQANLLYQCDGRKKLSDEEIQELKEESESEINDQASEVFCADVYDSDSCNSIKNLGYCQKFPNSMRTTEMDVFSKTALEAHNKRRSAHNVAALSWSNDLARSAQVWANKLAKEGKLKHEQLKGVGENVFMSSQGFDTAAEEATKSWYSEIQRYDFKTGGYQSGTGHFTQVVWKDSEELGMARAKSADGSVFVVARYRPAGNNLSSFDGNVLAKVGTRGIIFTQAYSCISDAFIEKVLQVHNELRSLHNVPLLKWSSLLSSEAKVWAEKLSKSGELCHASKEERKYKGENICRMSSHYDAADAVRVWYSEIKNYNYDLPGFSLDTGHFSQIVWRDTREVGVGTCKSPDGRLMYMVARYNPPGNVLKKFQENVILIETKSWIPLAKKLLKPITSSVQPIKRPLSRGPAPLLVTRRPGPRK</sequence>
<feature type="binding site" evidence="1">
    <location>
        <position position="537"/>
    </location>
    <ligand>
        <name>Zn(2+)</name>
        <dbReference type="ChEBI" id="CHEBI:29105"/>
        <note>catalytic</note>
    </ligand>
</feature>
<comment type="cofactor">
    <cofactor evidence="1 2">
        <name>Zn(2+)</name>
        <dbReference type="ChEBI" id="CHEBI:29105"/>
    </cofactor>
    <text evidence="1 2">Binds 1 zinc ion per subunit.</text>
</comment>
<dbReference type="PANTHER" id="PTHR10127">
    <property type="entry name" value="DISCOIDIN, CUB, EGF, LAMININ , AND ZINC METALLOPROTEASE DOMAIN CONTAINING"/>
    <property type="match status" value="1"/>
</dbReference>
<feature type="compositionally biased region" description="Basic and acidic residues" evidence="3">
    <location>
        <begin position="255"/>
        <end position="280"/>
    </location>
</feature>
<dbReference type="EMBL" id="CALNXK010000030">
    <property type="protein sequence ID" value="CAH3116915.1"/>
    <property type="molecule type" value="Genomic_DNA"/>
</dbReference>
<keyword evidence="1 2" id="KW-0645">Protease</keyword>
<accession>A0ABN8NQ65</accession>
<dbReference type="InterPro" id="IPR034113">
    <property type="entry name" value="SCP_GAPR1-like"/>
</dbReference>
<dbReference type="SMART" id="SM00198">
    <property type="entry name" value="SCP"/>
    <property type="match status" value="2"/>
</dbReference>
<evidence type="ECO:0000313" key="5">
    <source>
        <dbReference type="EMBL" id="CAH3116915.1"/>
    </source>
</evidence>
<dbReference type="Gene3D" id="3.40.390.10">
    <property type="entry name" value="Collagenase (Catalytic Domain)"/>
    <property type="match status" value="2"/>
</dbReference>
<keyword evidence="1 2" id="KW-0482">Metalloprotease</keyword>